<feature type="transmembrane region" description="Helical" evidence="9">
    <location>
        <begin position="467"/>
        <end position="485"/>
    </location>
</feature>
<keyword evidence="4 9" id="KW-0808">Transferase</keyword>
<comment type="subcellular location">
    <subcellularLocation>
        <location evidence="1 9">Cell membrane</location>
        <topology evidence="1 9">Multi-pass membrane protein</topology>
    </subcellularLocation>
</comment>
<keyword evidence="8 9" id="KW-0012">Acyltransferase</keyword>
<comment type="catalytic activity">
    <reaction evidence="9">
        <text>N-terminal S-1,2-diacyl-sn-glyceryl-L-cysteinyl-[lipoprotein] + a glycerophospholipid = N-acyl-S-1,2-diacyl-sn-glyceryl-L-cysteinyl-[lipoprotein] + a 2-acyl-sn-glycero-3-phospholipid + H(+)</text>
        <dbReference type="Rhea" id="RHEA:48228"/>
        <dbReference type="Rhea" id="RHEA-COMP:14681"/>
        <dbReference type="Rhea" id="RHEA-COMP:14684"/>
        <dbReference type="ChEBI" id="CHEBI:15378"/>
        <dbReference type="ChEBI" id="CHEBI:136912"/>
        <dbReference type="ChEBI" id="CHEBI:140656"/>
        <dbReference type="ChEBI" id="CHEBI:140657"/>
        <dbReference type="ChEBI" id="CHEBI:140660"/>
        <dbReference type="EC" id="2.3.1.269"/>
    </reaction>
</comment>
<dbReference type="InterPro" id="IPR036526">
    <property type="entry name" value="C-N_Hydrolase_sf"/>
</dbReference>
<dbReference type="PROSITE" id="PS50263">
    <property type="entry name" value="CN_HYDROLASE"/>
    <property type="match status" value="1"/>
</dbReference>
<organism evidence="11 12">
    <name type="scientific">Pedobacter alpinus</name>
    <dbReference type="NCBI Taxonomy" id="1590643"/>
    <lineage>
        <taxon>Bacteria</taxon>
        <taxon>Pseudomonadati</taxon>
        <taxon>Bacteroidota</taxon>
        <taxon>Sphingobacteriia</taxon>
        <taxon>Sphingobacteriales</taxon>
        <taxon>Sphingobacteriaceae</taxon>
        <taxon>Pedobacter</taxon>
    </lineage>
</organism>
<feature type="transmembrane region" description="Helical" evidence="9">
    <location>
        <begin position="161"/>
        <end position="181"/>
    </location>
</feature>
<dbReference type="PANTHER" id="PTHR38686">
    <property type="entry name" value="APOLIPOPROTEIN N-ACYLTRANSFERASE"/>
    <property type="match status" value="1"/>
</dbReference>
<feature type="transmembrane region" description="Helical" evidence="9">
    <location>
        <begin position="116"/>
        <end position="141"/>
    </location>
</feature>
<evidence type="ECO:0000256" key="4">
    <source>
        <dbReference type="ARBA" id="ARBA00022679"/>
    </source>
</evidence>
<dbReference type="InterPro" id="IPR045378">
    <property type="entry name" value="LNT_N"/>
</dbReference>
<evidence type="ECO:0000313" key="12">
    <source>
        <dbReference type="Proteomes" id="UP001597546"/>
    </source>
</evidence>
<evidence type="ECO:0000256" key="3">
    <source>
        <dbReference type="ARBA" id="ARBA00022475"/>
    </source>
</evidence>
<dbReference type="NCBIfam" id="TIGR00546">
    <property type="entry name" value="lnt"/>
    <property type="match status" value="1"/>
</dbReference>
<dbReference type="Pfam" id="PF20154">
    <property type="entry name" value="LNT_N"/>
    <property type="match status" value="1"/>
</dbReference>
<dbReference type="InterPro" id="IPR003010">
    <property type="entry name" value="C-N_Hydrolase"/>
</dbReference>
<keyword evidence="7 9" id="KW-0472">Membrane</keyword>
<feature type="transmembrane region" description="Helical" evidence="9">
    <location>
        <begin position="188"/>
        <end position="209"/>
    </location>
</feature>
<dbReference type="RefSeq" id="WP_379040142.1">
    <property type="nucleotide sequence ID" value="NZ_JBHSKW010000001.1"/>
</dbReference>
<comment type="pathway">
    <text evidence="9">Protein modification; lipoprotein biosynthesis (N-acyl transfer).</text>
</comment>
<keyword evidence="3 9" id="KW-1003">Cell membrane</keyword>
<dbReference type="Pfam" id="PF00795">
    <property type="entry name" value="CN_hydrolase"/>
    <property type="match status" value="1"/>
</dbReference>
<feature type="transmembrane region" description="Helical" evidence="9">
    <location>
        <begin position="49"/>
        <end position="67"/>
    </location>
</feature>
<keyword evidence="6 9" id="KW-1133">Transmembrane helix</keyword>
<feature type="transmembrane region" description="Helical" evidence="9">
    <location>
        <begin position="79"/>
        <end position="104"/>
    </location>
</feature>
<comment type="caution">
    <text evidence="11">The sequence shown here is derived from an EMBL/GenBank/DDBJ whole genome shotgun (WGS) entry which is preliminary data.</text>
</comment>
<accession>A0ABW5TTJ8</accession>
<protein>
    <recommendedName>
        <fullName evidence="9">Apolipoprotein N-acyltransferase</fullName>
        <shortName evidence="9">ALP N-acyltransferase</shortName>
        <ecNumber evidence="9">2.3.1.269</ecNumber>
    </recommendedName>
</protein>
<dbReference type="Gene3D" id="3.60.110.10">
    <property type="entry name" value="Carbon-nitrogen hydrolase"/>
    <property type="match status" value="1"/>
</dbReference>
<comment type="similarity">
    <text evidence="2 9">Belongs to the CN hydrolase family. Apolipoprotein N-acyltransferase subfamily.</text>
</comment>
<dbReference type="HAMAP" id="MF_01148">
    <property type="entry name" value="Lnt"/>
    <property type="match status" value="1"/>
</dbReference>
<dbReference type="PANTHER" id="PTHR38686:SF1">
    <property type="entry name" value="APOLIPOPROTEIN N-ACYLTRANSFERASE"/>
    <property type="match status" value="1"/>
</dbReference>
<evidence type="ECO:0000256" key="8">
    <source>
        <dbReference type="ARBA" id="ARBA00023315"/>
    </source>
</evidence>
<gene>
    <name evidence="9 11" type="primary">lnt</name>
    <name evidence="11" type="ORF">ACFSSE_12650</name>
</gene>
<dbReference type="SUPFAM" id="SSF56317">
    <property type="entry name" value="Carbon-nitrogen hydrolase"/>
    <property type="match status" value="1"/>
</dbReference>
<dbReference type="GO" id="GO:0016746">
    <property type="term" value="F:acyltransferase activity"/>
    <property type="evidence" value="ECO:0007669"/>
    <property type="project" value="UniProtKB-KW"/>
</dbReference>
<evidence type="ECO:0000256" key="7">
    <source>
        <dbReference type="ARBA" id="ARBA00023136"/>
    </source>
</evidence>
<evidence type="ECO:0000256" key="2">
    <source>
        <dbReference type="ARBA" id="ARBA00010065"/>
    </source>
</evidence>
<evidence type="ECO:0000256" key="1">
    <source>
        <dbReference type="ARBA" id="ARBA00004651"/>
    </source>
</evidence>
<dbReference type="EMBL" id="JBHULV010000044">
    <property type="protein sequence ID" value="MFD2732550.1"/>
    <property type="molecule type" value="Genomic_DNA"/>
</dbReference>
<comment type="function">
    <text evidence="9">Catalyzes the phospholipid dependent N-acylation of the N-terminal cysteine of apolipoprotein, the last step in lipoprotein maturation.</text>
</comment>
<evidence type="ECO:0000256" key="5">
    <source>
        <dbReference type="ARBA" id="ARBA00022692"/>
    </source>
</evidence>
<evidence type="ECO:0000259" key="10">
    <source>
        <dbReference type="PROSITE" id="PS50263"/>
    </source>
</evidence>
<evidence type="ECO:0000313" key="11">
    <source>
        <dbReference type="EMBL" id="MFD2732550.1"/>
    </source>
</evidence>
<reference evidence="12" key="1">
    <citation type="journal article" date="2019" name="Int. J. Syst. Evol. Microbiol.">
        <title>The Global Catalogue of Microorganisms (GCM) 10K type strain sequencing project: providing services to taxonomists for standard genome sequencing and annotation.</title>
        <authorList>
            <consortium name="The Broad Institute Genomics Platform"/>
            <consortium name="The Broad Institute Genome Sequencing Center for Infectious Disease"/>
            <person name="Wu L."/>
            <person name="Ma J."/>
        </authorList>
    </citation>
    <scope>NUCLEOTIDE SEQUENCE [LARGE SCALE GENOMIC DNA]</scope>
    <source>
        <strain evidence="12">KCTC 42456</strain>
    </source>
</reference>
<feature type="transmembrane region" description="Helical" evidence="9">
    <location>
        <begin position="12"/>
        <end position="37"/>
    </location>
</feature>
<evidence type="ECO:0000256" key="6">
    <source>
        <dbReference type="ARBA" id="ARBA00022989"/>
    </source>
</evidence>
<dbReference type="InterPro" id="IPR004563">
    <property type="entry name" value="Apolipo_AcylTrfase"/>
</dbReference>
<keyword evidence="5 9" id="KW-0812">Transmembrane</keyword>
<proteinExistence type="inferred from homology"/>
<sequence length="488" mass="55443">MTLKFHHAILAILSAIGLVISVFYTIPILGMVCLAPLLISLNKVTTKQVIISASLFSSVHFIFLFYWMPFSSSTFTGSIYYGIFANLFSTILFVSFFTSLFFIVHKLSNGIYSWKGIILLSSIFTFFEFLCDIAFKTLPWYNFHFGNPFLGSAYTVQLAEFGGIYFLTFFIILINGSIALCIKRTENFAIASLIIGSFFISNYLAHIIASDKNTDPIKISLLNANINPKTNWELGGNEIVGNIFTLNQQAALNRSDFNVWTESLVPWTYKKNDDFLNVLLKGSFHKTTTIIGMNTAYNSNTVYNSVYAIHHNNEVIGKYDKNFPLTFFEAPFSKHITKMFVNNGFSVKEGTRNTIINTEKGKLGVFLCNEATIAHHVSDLTKAGAQFLINMSNDGWFKDSYITEQHFYYNRLRAIENRRDIAINSNLGYSGKVSANGDIQRFEKSDFPTIHNILIFKNQSFTFYNKYPKAFITLISLLFLTLILFKKT</sequence>
<name>A0ABW5TTJ8_9SPHI</name>
<feature type="domain" description="CN hydrolase" evidence="10">
    <location>
        <begin position="217"/>
        <end position="460"/>
    </location>
</feature>
<dbReference type="Proteomes" id="UP001597546">
    <property type="component" value="Unassembled WGS sequence"/>
</dbReference>
<evidence type="ECO:0000256" key="9">
    <source>
        <dbReference type="HAMAP-Rule" id="MF_01148"/>
    </source>
</evidence>
<keyword evidence="12" id="KW-1185">Reference proteome</keyword>
<dbReference type="EC" id="2.3.1.269" evidence="9"/>